<organism evidence="2 3">
    <name type="scientific">Moraxella bovis</name>
    <dbReference type="NCBI Taxonomy" id="476"/>
    <lineage>
        <taxon>Bacteria</taxon>
        <taxon>Pseudomonadati</taxon>
        <taxon>Pseudomonadota</taxon>
        <taxon>Gammaproteobacteria</taxon>
        <taxon>Moraxellales</taxon>
        <taxon>Moraxellaceae</taxon>
        <taxon>Moraxella</taxon>
    </lineage>
</organism>
<name>A0ABY6MDT0_MORBO</name>
<keyword evidence="1" id="KW-0812">Transmembrane</keyword>
<proteinExistence type="predicted"/>
<protein>
    <submittedName>
        <fullName evidence="2">DotI/IcmL family type IV secretion protein</fullName>
    </submittedName>
</protein>
<evidence type="ECO:0000256" key="1">
    <source>
        <dbReference type="SAM" id="Phobius"/>
    </source>
</evidence>
<evidence type="ECO:0000313" key="2">
    <source>
        <dbReference type="EMBL" id="UZA04806.1"/>
    </source>
</evidence>
<dbReference type="Pfam" id="PF11393">
    <property type="entry name" value="T4BSS_DotI_IcmL"/>
    <property type="match status" value="1"/>
</dbReference>
<keyword evidence="1" id="KW-1133">Transmembrane helix</keyword>
<dbReference type="InterPro" id="IPR021055">
    <property type="entry name" value="T4BSS_IcmL/DotI"/>
</dbReference>
<gene>
    <name evidence="2" type="ORF">LP092_15115</name>
</gene>
<evidence type="ECO:0000313" key="3">
    <source>
        <dbReference type="Proteomes" id="UP001163632"/>
    </source>
</evidence>
<reference evidence="2" key="1">
    <citation type="journal article" date="2022" name="BMC Microbiol.">
        <title>Whole genome sequencing of Moraxella bovis strains from North America reveals two genotypes with different genetic determinants.</title>
        <authorList>
            <person name="Wynn E.L."/>
            <person name="Hille M.M."/>
            <person name="Loy J.D."/>
            <person name="Schuller G."/>
            <person name="Kuhn K.L."/>
            <person name="Dickey A.M."/>
            <person name="Bono J.L."/>
            <person name="Clawson M.L."/>
        </authorList>
    </citation>
    <scope>NUCLEOTIDE SEQUENCE</scope>
    <source>
        <strain evidence="2">SAM102599</strain>
    </source>
</reference>
<dbReference type="RefSeq" id="WP_264697402.1">
    <property type="nucleotide sequence ID" value="NZ_CP087831.1"/>
</dbReference>
<dbReference type="EMBL" id="CP087831">
    <property type="protein sequence ID" value="UZA04806.1"/>
    <property type="molecule type" value="Genomic_DNA"/>
</dbReference>
<accession>A0ABY6MDT0</accession>
<sequence length="248" mass="27423">MGNDNQDKHNLSKYFSVQANEQDALAYSSKQGLESLFRLTEHLDNQIATQKKHILILLVSLLCLIVLVIILFVGFMSYPKNRFIATKDNSAICEVSPQNNPNLTDASIADFAKDGVVSLYSFNYVNYSSHIEDVLGRYYTPKGRIDASKAIQSLVTEVNNKALTINSGLAAAAKIEQKGIDGLGRPYWTVSFPMIIDIYSGTKQPVNNQYFIVTAQVLADNASSQNPRGLGITAVTFVPTDANFKIYR</sequence>
<keyword evidence="2" id="KW-0614">Plasmid</keyword>
<dbReference type="Proteomes" id="UP001163632">
    <property type="component" value="Plasmid unnamed1"/>
</dbReference>
<geneLocation type="plasmid" evidence="2 3">
    <name>unnamed1</name>
</geneLocation>
<feature type="transmembrane region" description="Helical" evidence="1">
    <location>
        <begin position="54"/>
        <end position="78"/>
    </location>
</feature>
<keyword evidence="1" id="KW-0472">Membrane</keyword>
<keyword evidence="3" id="KW-1185">Reference proteome</keyword>
<dbReference type="CDD" id="cd16385">
    <property type="entry name" value="IcmL"/>
    <property type="match status" value="1"/>
</dbReference>